<evidence type="ECO:0000313" key="2">
    <source>
        <dbReference type="Proteomes" id="UP001055879"/>
    </source>
</evidence>
<gene>
    <name evidence="1" type="ORF">L6452_16999</name>
</gene>
<protein>
    <submittedName>
        <fullName evidence="1">Uncharacterized protein</fullName>
    </submittedName>
</protein>
<proteinExistence type="predicted"/>
<reference evidence="1 2" key="2">
    <citation type="journal article" date="2022" name="Mol. Ecol. Resour.">
        <title>The genomes of chicory, endive, great burdock and yacon provide insights into Asteraceae paleo-polyploidization history and plant inulin production.</title>
        <authorList>
            <person name="Fan W."/>
            <person name="Wang S."/>
            <person name="Wang H."/>
            <person name="Wang A."/>
            <person name="Jiang F."/>
            <person name="Liu H."/>
            <person name="Zhao H."/>
            <person name="Xu D."/>
            <person name="Zhang Y."/>
        </authorList>
    </citation>
    <scope>NUCLEOTIDE SEQUENCE [LARGE SCALE GENOMIC DNA]</scope>
    <source>
        <strain evidence="2">cv. Niubang</strain>
    </source>
</reference>
<name>A0ACB9C2B2_ARCLA</name>
<comment type="caution">
    <text evidence="1">The sequence shown here is derived from an EMBL/GenBank/DDBJ whole genome shotgun (WGS) entry which is preliminary data.</text>
</comment>
<reference evidence="2" key="1">
    <citation type="journal article" date="2022" name="Mol. Ecol. Resour.">
        <title>The genomes of chicory, endive, great burdock and yacon provide insights into Asteraceae palaeo-polyploidization history and plant inulin production.</title>
        <authorList>
            <person name="Fan W."/>
            <person name="Wang S."/>
            <person name="Wang H."/>
            <person name="Wang A."/>
            <person name="Jiang F."/>
            <person name="Liu H."/>
            <person name="Zhao H."/>
            <person name="Xu D."/>
            <person name="Zhang Y."/>
        </authorList>
    </citation>
    <scope>NUCLEOTIDE SEQUENCE [LARGE SCALE GENOMIC DNA]</scope>
    <source>
        <strain evidence="2">cv. Niubang</strain>
    </source>
</reference>
<keyword evidence="2" id="KW-1185">Reference proteome</keyword>
<organism evidence="1 2">
    <name type="scientific">Arctium lappa</name>
    <name type="common">Greater burdock</name>
    <name type="synonym">Lappa major</name>
    <dbReference type="NCBI Taxonomy" id="4217"/>
    <lineage>
        <taxon>Eukaryota</taxon>
        <taxon>Viridiplantae</taxon>
        <taxon>Streptophyta</taxon>
        <taxon>Embryophyta</taxon>
        <taxon>Tracheophyta</taxon>
        <taxon>Spermatophyta</taxon>
        <taxon>Magnoliopsida</taxon>
        <taxon>eudicotyledons</taxon>
        <taxon>Gunneridae</taxon>
        <taxon>Pentapetalae</taxon>
        <taxon>asterids</taxon>
        <taxon>campanulids</taxon>
        <taxon>Asterales</taxon>
        <taxon>Asteraceae</taxon>
        <taxon>Carduoideae</taxon>
        <taxon>Cardueae</taxon>
        <taxon>Arctiinae</taxon>
        <taxon>Arctium</taxon>
    </lineage>
</organism>
<dbReference type="EMBL" id="CM042051">
    <property type="protein sequence ID" value="KAI3728365.1"/>
    <property type="molecule type" value="Genomic_DNA"/>
</dbReference>
<sequence>MEDNAYDRFPITLNPTAQEFRPTYPLPNNLPPLLPHTYYSYNFYGPPPPLPPPPAAVYVNPLPPPLPPPSTTPTRTLLLSSVPSDVSESIVRRDLEVFGDVRAVQMDKVRDGIVTVHFYDVRQSAEALHEIQEQHMQQQCRLRKHFDSLTLSSNNSVSPYNYHTNSYNLPPPLPPPAAGLVGGRAVWAQFTFPVAAGLPDGYNQGTIVVFNLDSDVTAGTLKEIFEAFGCVKELRGTPLKKNQKFVEFYDTRDAAKALININGKEINGKTVVVEFSRPGGHKNSPKHNRLNPIATVRPPSIIFPRKLPSESLTYRHPSPPPPPAQQCGGNGKLVDWFRSSLKKTGKKQPENTVGGGVWSKQRKGSRQIRERYDPRFLIKEDGIISESSFSDSRTTVMIKNIPNKYSQKLLLNMLDNHCIHCNEQIAAAGGSGDQPLSSYDFVYLPIDFMNKCNVGYGFVNMTSPEATWRLYKAFHHQNWEVFNSKKICEVSYARLQGVDALKEHFKNSRFPCEAEEYMPVVFEPPRDGRRLTVPTPIVGRSMVEGGGSYSSGCSNNEIVVEDVSSDNSNSGGGSDGGGGGCGGDDDDR</sequence>
<dbReference type="Proteomes" id="UP001055879">
    <property type="component" value="Linkage Group LG05"/>
</dbReference>
<evidence type="ECO:0000313" key="1">
    <source>
        <dbReference type="EMBL" id="KAI3728365.1"/>
    </source>
</evidence>
<accession>A0ACB9C2B2</accession>